<dbReference type="EMBL" id="BGPR01016331">
    <property type="protein sequence ID" value="GBN72602.1"/>
    <property type="molecule type" value="Genomic_DNA"/>
</dbReference>
<dbReference type="AlphaFoldDB" id="A0A4Y2RA11"/>
<name>A0A4Y2RA11_ARAVE</name>
<keyword evidence="2" id="KW-1185">Reference proteome</keyword>
<evidence type="ECO:0000313" key="1">
    <source>
        <dbReference type="EMBL" id="GBN72602.1"/>
    </source>
</evidence>
<protein>
    <submittedName>
        <fullName evidence="1">Uncharacterized protein</fullName>
    </submittedName>
</protein>
<accession>A0A4Y2RA11</accession>
<proteinExistence type="predicted"/>
<gene>
    <name evidence="1" type="ORF">AVEN_95483_1</name>
</gene>
<sequence>MTLSLRLNLTFPKLPPTILEIPSQPKCFDKASNIHHDTSHKEVRRDYCIDKLLEKYSFDINKLRNPDFDILKICPPERKFMEAALSKEDLLEERLVISVGSSNSLKQFFVERRCLIVNLKLFPEFNSVGSIMSAVEKDVFDIVFLIAFMASRVIVETKFVEEGWSNNHTGENA</sequence>
<comment type="caution">
    <text evidence="1">The sequence shown here is derived from an EMBL/GenBank/DDBJ whole genome shotgun (WGS) entry which is preliminary data.</text>
</comment>
<reference evidence="1 2" key="1">
    <citation type="journal article" date="2019" name="Sci. Rep.">
        <title>Orb-weaving spider Araneus ventricosus genome elucidates the spidroin gene catalogue.</title>
        <authorList>
            <person name="Kono N."/>
            <person name="Nakamura H."/>
            <person name="Ohtoshi R."/>
            <person name="Moran D.A.P."/>
            <person name="Shinohara A."/>
            <person name="Yoshida Y."/>
            <person name="Fujiwara M."/>
            <person name="Mori M."/>
            <person name="Tomita M."/>
            <person name="Arakawa K."/>
        </authorList>
    </citation>
    <scope>NUCLEOTIDE SEQUENCE [LARGE SCALE GENOMIC DNA]</scope>
</reference>
<organism evidence="1 2">
    <name type="scientific">Araneus ventricosus</name>
    <name type="common">Orbweaver spider</name>
    <name type="synonym">Epeira ventricosa</name>
    <dbReference type="NCBI Taxonomy" id="182803"/>
    <lineage>
        <taxon>Eukaryota</taxon>
        <taxon>Metazoa</taxon>
        <taxon>Ecdysozoa</taxon>
        <taxon>Arthropoda</taxon>
        <taxon>Chelicerata</taxon>
        <taxon>Arachnida</taxon>
        <taxon>Araneae</taxon>
        <taxon>Araneomorphae</taxon>
        <taxon>Entelegynae</taxon>
        <taxon>Araneoidea</taxon>
        <taxon>Araneidae</taxon>
        <taxon>Araneus</taxon>
    </lineage>
</organism>
<evidence type="ECO:0000313" key="2">
    <source>
        <dbReference type="Proteomes" id="UP000499080"/>
    </source>
</evidence>
<dbReference type="Proteomes" id="UP000499080">
    <property type="component" value="Unassembled WGS sequence"/>
</dbReference>